<accession>A0AAQ3TM15</accession>
<evidence type="ECO:0000313" key="1">
    <source>
        <dbReference type="EMBL" id="WVZ75975.1"/>
    </source>
</evidence>
<protein>
    <submittedName>
        <fullName evidence="1">Uncharacterized protein</fullName>
    </submittedName>
</protein>
<name>A0AAQ3TM15_PASNO</name>
<gene>
    <name evidence="1" type="ORF">U9M48_023986</name>
</gene>
<proteinExistence type="predicted"/>
<dbReference type="Proteomes" id="UP001341281">
    <property type="component" value="Chromosome 05"/>
</dbReference>
<evidence type="ECO:0000313" key="2">
    <source>
        <dbReference type="Proteomes" id="UP001341281"/>
    </source>
</evidence>
<dbReference type="EMBL" id="CP144749">
    <property type="protein sequence ID" value="WVZ75975.1"/>
    <property type="molecule type" value="Genomic_DNA"/>
</dbReference>
<sequence>MVAPDDEVRHMRPAGTPMRIMPHLLGGRGRSVSSFWIWQDNIFQGRNDFHSVLNTTAGDGNNNLKTK</sequence>
<reference evidence="1 2" key="1">
    <citation type="submission" date="2024-02" db="EMBL/GenBank/DDBJ databases">
        <title>High-quality chromosome-scale genome assembly of Pensacola bahiagrass (Paspalum notatum Flugge var. saurae).</title>
        <authorList>
            <person name="Vega J.M."/>
            <person name="Podio M."/>
            <person name="Orjuela J."/>
            <person name="Siena L.A."/>
            <person name="Pessino S.C."/>
            <person name="Combes M.C."/>
            <person name="Mariac C."/>
            <person name="Albertini E."/>
            <person name="Pupilli F."/>
            <person name="Ortiz J.P.A."/>
            <person name="Leblanc O."/>
        </authorList>
    </citation>
    <scope>NUCLEOTIDE SEQUENCE [LARGE SCALE GENOMIC DNA]</scope>
    <source>
        <strain evidence="1">R1</strain>
        <tissue evidence="1">Leaf</tissue>
    </source>
</reference>
<dbReference type="AlphaFoldDB" id="A0AAQ3TM15"/>
<keyword evidence="2" id="KW-1185">Reference proteome</keyword>
<organism evidence="1 2">
    <name type="scientific">Paspalum notatum var. saurae</name>
    <dbReference type="NCBI Taxonomy" id="547442"/>
    <lineage>
        <taxon>Eukaryota</taxon>
        <taxon>Viridiplantae</taxon>
        <taxon>Streptophyta</taxon>
        <taxon>Embryophyta</taxon>
        <taxon>Tracheophyta</taxon>
        <taxon>Spermatophyta</taxon>
        <taxon>Magnoliopsida</taxon>
        <taxon>Liliopsida</taxon>
        <taxon>Poales</taxon>
        <taxon>Poaceae</taxon>
        <taxon>PACMAD clade</taxon>
        <taxon>Panicoideae</taxon>
        <taxon>Andropogonodae</taxon>
        <taxon>Paspaleae</taxon>
        <taxon>Paspalinae</taxon>
        <taxon>Paspalum</taxon>
    </lineage>
</organism>